<reference evidence="1 2" key="1">
    <citation type="submission" date="2014-04" db="EMBL/GenBank/DDBJ databases">
        <title>Genome assembly of Hyalangium minutum DSM 14724.</title>
        <authorList>
            <person name="Sharma G."/>
            <person name="Subramanian S."/>
        </authorList>
    </citation>
    <scope>NUCLEOTIDE SEQUENCE [LARGE SCALE GENOMIC DNA]</scope>
    <source>
        <strain evidence="1 2">DSM 14724</strain>
    </source>
</reference>
<protein>
    <submittedName>
        <fullName evidence="1">Uncharacterized protein</fullName>
    </submittedName>
</protein>
<dbReference type="SUPFAM" id="SSF49464">
    <property type="entry name" value="Carboxypeptidase regulatory domain-like"/>
    <property type="match status" value="1"/>
</dbReference>
<dbReference type="InterPro" id="IPR008969">
    <property type="entry name" value="CarboxyPept-like_regulatory"/>
</dbReference>
<sequence>MRMMKLVRIAVIMAAVAAAIGVGLVLRSTSSFRSREFLGEPEPMPRPTSFRSEEFLISGRLPEGWSADEAPGQLAFSVSHAYESGWSTRAAAWVSVILDDPDRTLDSFRHPPRSYVPMPDVTDVTIDTRPALRVQIAAQRTYYVKNLREELLVIKFEERTPVEEIDEFLSHLRFFAPRALAPDARFKLHGQVGLLTGNCMPPIKCKPRGIQREVIVRGIGPDFPEAEIVARAMSDENGAFAFELPPGRYQLLAIADGNEWCSPRKSCGTSDVRIIDQDVETSVVIDEASH</sequence>
<dbReference type="EMBL" id="JMCB01000004">
    <property type="protein sequence ID" value="KFE69661.1"/>
    <property type="molecule type" value="Genomic_DNA"/>
</dbReference>
<accession>A0A085WPP8</accession>
<dbReference type="AlphaFoldDB" id="A0A085WPP8"/>
<proteinExistence type="predicted"/>
<name>A0A085WPP8_9BACT</name>
<evidence type="ECO:0000313" key="1">
    <source>
        <dbReference type="EMBL" id="KFE69661.1"/>
    </source>
</evidence>
<dbReference type="Proteomes" id="UP000028725">
    <property type="component" value="Unassembled WGS sequence"/>
</dbReference>
<evidence type="ECO:0000313" key="2">
    <source>
        <dbReference type="Proteomes" id="UP000028725"/>
    </source>
</evidence>
<keyword evidence="2" id="KW-1185">Reference proteome</keyword>
<gene>
    <name evidence="1" type="ORF">DB31_6636</name>
</gene>
<comment type="caution">
    <text evidence="1">The sequence shown here is derived from an EMBL/GenBank/DDBJ whole genome shotgun (WGS) entry which is preliminary data.</text>
</comment>
<organism evidence="1 2">
    <name type="scientific">Hyalangium minutum</name>
    <dbReference type="NCBI Taxonomy" id="394096"/>
    <lineage>
        <taxon>Bacteria</taxon>
        <taxon>Pseudomonadati</taxon>
        <taxon>Myxococcota</taxon>
        <taxon>Myxococcia</taxon>
        <taxon>Myxococcales</taxon>
        <taxon>Cystobacterineae</taxon>
        <taxon>Archangiaceae</taxon>
        <taxon>Hyalangium</taxon>
    </lineage>
</organism>